<evidence type="ECO:0000259" key="14">
    <source>
        <dbReference type="Pfam" id="PF08264"/>
    </source>
</evidence>
<evidence type="ECO:0000256" key="6">
    <source>
        <dbReference type="ARBA" id="ARBA00022741"/>
    </source>
</evidence>
<dbReference type="PANTHER" id="PTHR11946:SF109">
    <property type="entry name" value="VALINE--TRNA LIGASE"/>
    <property type="match status" value="1"/>
</dbReference>
<dbReference type="GO" id="GO:0004832">
    <property type="term" value="F:valine-tRNA ligase activity"/>
    <property type="evidence" value="ECO:0007669"/>
    <property type="project" value="UniProtKB-EC"/>
</dbReference>
<keyword evidence="5 12" id="KW-0436">Ligase</keyword>
<dbReference type="RefSeq" id="XP_015585915.1">
    <property type="nucleotide sequence ID" value="XM_015730429.2"/>
</dbReference>
<protein>
    <recommendedName>
        <fullName evidence="3">valine--tRNA ligase</fullName>
        <ecNumber evidence="3">6.1.1.9</ecNumber>
    </recommendedName>
    <alternativeName>
        <fullName evidence="10">Valyl-tRNA synthetase</fullName>
    </alternativeName>
</protein>
<keyword evidence="7 12" id="KW-0067">ATP-binding</keyword>
<sequence length="970" mass="111485">MNVNKFNDLMRNNYLYKYCSTYCTQRLADIPLGFKPKEFEEGWYETWEKNKYFLPKDNEREPFKIILPPPNITGILHLGHALTATVEDVLARWHRMKNDPVIWIPGLDHAGIATQAVVEKYLQRSRGMTRHDLGREKFVSLVSEWKTEKGNIINSQLKVLGASVDWSREFFTMSENHANAVTQAFVTLNDRNLLYRDKDMINWSPNLHSAVSDIEVEVMSIAGKIDIEVPGYKKKVTFGQIVEFAYKLRDSDEEIIVATTRPETIPGDVAVAVHPDDARYSRYIGSHLWHPFRKTFIPVIGHTSVSIEFGTGAVKITPAHDRKDYAIAREHNLEIIDVIDEDGKITANTKSFEGLPKYIAREKILVALSEMGALKSIKDHEMSIPLCSRSGDVIEYLLREQWFVNCKSMAERALQVVKDGSLKIDPSFHEQTWYDWLGNIRNWCVSRQLWWGHRIPAYHCTSGSDSGWIVAKSIADANILAQKKYGNNFNLKQDNDVLDTWFSSALLPFSSMGWPNQTQDLKKYYPLTLMETGHDILFFWVARMVMLGLELTDQLPFKEVLLHGVLCDGQGKKMSKSRGNVISPESVINGVTLEELNEQARQSFEAGLLSKTELKRTLTVNRKMFPDGIPECGTDALRLTLCSHNLKSRQINFNVIECYSNKLFCNKILQASRYVLRMTNDDPIGMPKTFSTIDRWILSRLSLMVSAVNDAFTERHFYKAVAMLREFFYYEFCDFYLEATKLGFKSEEDDLVISHRYTLIKCLEVSLRAIAPIVPYLSDNLYTKLSKKFPSFLTVPSLLEAPYPKQEEFLHLRDIPLEKQMDKVWKVVIELRSLLAGVNKEFKPEVHLVSSVHDDCNLYDDNLNAIMRLGKIQNIKVIPESGYTKKDGSICATVGTNCYLFLLFDDDKITAQIRNRIDKKIQQTEKKLNDLITLTAKKGYIANTSDFEKEKNVEKISSLQLEFDKWKRML</sequence>
<feature type="domain" description="Aminoacyl-tRNA synthetase class Ia" evidence="13">
    <location>
        <begin position="43"/>
        <end position="652"/>
    </location>
</feature>
<dbReference type="KEGG" id="ccin:107263350"/>
<proteinExistence type="inferred from homology"/>
<name>A0AAJ7BH94_CEPCN</name>
<dbReference type="CDD" id="cd07962">
    <property type="entry name" value="Anticodon_Ia_Val"/>
    <property type="match status" value="1"/>
</dbReference>
<keyword evidence="8 12" id="KW-0648">Protein biosynthesis</keyword>
<dbReference type="PANTHER" id="PTHR11946">
    <property type="entry name" value="VALYL-TRNA SYNTHETASES"/>
    <property type="match status" value="1"/>
</dbReference>
<dbReference type="CTD" id="39023"/>
<keyword evidence="6 12" id="KW-0547">Nucleotide-binding</keyword>
<dbReference type="CDD" id="cd00817">
    <property type="entry name" value="ValRS_core"/>
    <property type="match status" value="1"/>
</dbReference>
<dbReference type="EC" id="6.1.1.9" evidence="3"/>
<evidence type="ECO:0000256" key="5">
    <source>
        <dbReference type="ARBA" id="ARBA00022598"/>
    </source>
</evidence>
<dbReference type="FunFam" id="3.40.50.620:FF:000020">
    <property type="entry name" value="Valine--tRNA ligase, mitochondrial"/>
    <property type="match status" value="1"/>
</dbReference>
<dbReference type="GO" id="GO:0002161">
    <property type="term" value="F:aminoacyl-tRNA deacylase activity"/>
    <property type="evidence" value="ECO:0007669"/>
    <property type="project" value="InterPro"/>
</dbReference>
<evidence type="ECO:0000259" key="13">
    <source>
        <dbReference type="Pfam" id="PF00133"/>
    </source>
</evidence>
<comment type="subcellular location">
    <subcellularLocation>
        <location evidence="1">Cytoplasm</location>
    </subcellularLocation>
</comment>
<dbReference type="Pfam" id="PF00133">
    <property type="entry name" value="tRNA-synt_1"/>
    <property type="match status" value="1"/>
</dbReference>
<dbReference type="InterPro" id="IPR014729">
    <property type="entry name" value="Rossmann-like_a/b/a_fold"/>
</dbReference>
<dbReference type="Proteomes" id="UP000694920">
    <property type="component" value="Unplaced"/>
</dbReference>
<reference evidence="16" key="1">
    <citation type="submission" date="2025-08" db="UniProtKB">
        <authorList>
            <consortium name="RefSeq"/>
        </authorList>
    </citation>
    <scope>IDENTIFICATION</scope>
</reference>
<dbReference type="InterPro" id="IPR013155">
    <property type="entry name" value="M/V/L/I-tRNA-synth_anticd-bd"/>
</dbReference>
<evidence type="ECO:0000256" key="12">
    <source>
        <dbReference type="RuleBase" id="RU363035"/>
    </source>
</evidence>
<dbReference type="Gene3D" id="3.40.50.620">
    <property type="entry name" value="HUPs"/>
    <property type="match status" value="2"/>
</dbReference>
<evidence type="ECO:0000256" key="10">
    <source>
        <dbReference type="ARBA" id="ARBA00029936"/>
    </source>
</evidence>
<evidence type="ECO:0000256" key="2">
    <source>
        <dbReference type="ARBA" id="ARBA00005594"/>
    </source>
</evidence>
<evidence type="ECO:0000256" key="3">
    <source>
        <dbReference type="ARBA" id="ARBA00013169"/>
    </source>
</evidence>
<comment type="catalytic activity">
    <reaction evidence="11">
        <text>tRNA(Val) + L-valine + ATP = L-valyl-tRNA(Val) + AMP + diphosphate</text>
        <dbReference type="Rhea" id="RHEA:10704"/>
        <dbReference type="Rhea" id="RHEA-COMP:9672"/>
        <dbReference type="Rhea" id="RHEA-COMP:9708"/>
        <dbReference type="ChEBI" id="CHEBI:30616"/>
        <dbReference type="ChEBI" id="CHEBI:33019"/>
        <dbReference type="ChEBI" id="CHEBI:57762"/>
        <dbReference type="ChEBI" id="CHEBI:78442"/>
        <dbReference type="ChEBI" id="CHEBI:78537"/>
        <dbReference type="ChEBI" id="CHEBI:456215"/>
        <dbReference type="EC" id="6.1.1.9"/>
    </reaction>
</comment>
<keyword evidence="9 12" id="KW-0030">Aminoacyl-tRNA synthetase</keyword>
<evidence type="ECO:0000256" key="8">
    <source>
        <dbReference type="ARBA" id="ARBA00022917"/>
    </source>
</evidence>
<dbReference type="Gene3D" id="3.90.740.10">
    <property type="entry name" value="Valyl/Leucyl/Isoleucyl-tRNA synthetase, editing domain"/>
    <property type="match status" value="1"/>
</dbReference>
<dbReference type="Gene3D" id="1.10.730.10">
    <property type="entry name" value="Isoleucyl-tRNA Synthetase, Domain 1"/>
    <property type="match status" value="1"/>
</dbReference>
<dbReference type="InterPro" id="IPR002300">
    <property type="entry name" value="aa-tRNA-synth_Ia"/>
</dbReference>
<dbReference type="AlphaFoldDB" id="A0AAJ7BH94"/>
<dbReference type="PRINTS" id="PR00986">
    <property type="entry name" value="TRNASYNTHVAL"/>
</dbReference>
<dbReference type="InterPro" id="IPR033705">
    <property type="entry name" value="Anticodon_Ia_Val"/>
</dbReference>
<feature type="domain" description="Methionyl/Valyl/Leucyl/Isoleucyl-tRNA synthetase anticodon-binding" evidence="14">
    <location>
        <begin position="694"/>
        <end position="834"/>
    </location>
</feature>
<evidence type="ECO:0000256" key="1">
    <source>
        <dbReference type="ARBA" id="ARBA00004496"/>
    </source>
</evidence>
<dbReference type="InterPro" id="IPR009080">
    <property type="entry name" value="tRNAsynth_Ia_anticodon-bd"/>
</dbReference>
<dbReference type="FunFam" id="3.40.50.620:FF:000078">
    <property type="entry name" value="Valine--tRNA ligase, mitochondrial"/>
    <property type="match status" value="1"/>
</dbReference>
<evidence type="ECO:0000256" key="7">
    <source>
        <dbReference type="ARBA" id="ARBA00022840"/>
    </source>
</evidence>
<dbReference type="SUPFAM" id="SSF47323">
    <property type="entry name" value="Anticodon-binding domain of a subclass of class I aminoacyl-tRNA synthetases"/>
    <property type="match status" value="1"/>
</dbReference>
<gene>
    <name evidence="16" type="primary">LOC107263350</name>
</gene>
<dbReference type="FunFam" id="3.90.740.10:FF:000008">
    <property type="entry name" value="Valine--tRNA ligase, mitochondrial"/>
    <property type="match status" value="1"/>
</dbReference>
<comment type="similarity">
    <text evidence="2 12">Belongs to the class-I aminoacyl-tRNA synthetase family.</text>
</comment>
<dbReference type="NCBIfam" id="NF004349">
    <property type="entry name" value="PRK05729.1"/>
    <property type="match status" value="1"/>
</dbReference>
<dbReference type="Pfam" id="PF08264">
    <property type="entry name" value="Anticodon_1"/>
    <property type="match status" value="1"/>
</dbReference>
<dbReference type="GO" id="GO:0006438">
    <property type="term" value="P:valyl-tRNA aminoacylation"/>
    <property type="evidence" value="ECO:0007669"/>
    <property type="project" value="InterPro"/>
</dbReference>
<dbReference type="GeneID" id="107263350"/>
<evidence type="ECO:0000313" key="15">
    <source>
        <dbReference type="Proteomes" id="UP000694920"/>
    </source>
</evidence>
<keyword evidence="15" id="KW-1185">Reference proteome</keyword>
<organism evidence="15 16">
    <name type="scientific">Cephus cinctus</name>
    <name type="common">Wheat stem sawfly</name>
    <dbReference type="NCBI Taxonomy" id="211228"/>
    <lineage>
        <taxon>Eukaryota</taxon>
        <taxon>Metazoa</taxon>
        <taxon>Ecdysozoa</taxon>
        <taxon>Arthropoda</taxon>
        <taxon>Hexapoda</taxon>
        <taxon>Insecta</taxon>
        <taxon>Pterygota</taxon>
        <taxon>Neoptera</taxon>
        <taxon>Endopterygota</taxon>
        <taxon>Hymenoptera</taxon>
        <taxon>Cephoidea</taxon>
        <taxon>Cephidae</taxon>
        <taxon>Cephus</taxon>
    </lineage>
</organism>
<dbReference type="NCBIfam" id="TIGR00422">
    <property type="entry name" value="valS"/>
    <property type="match status" value="1"/>
</dbReference>
<accession>A0AAJ7BH94</accession>
<keyword evidence="4" id="KW-0963">Cytoplasm</keyword>
<dbReference type="InterPro" id="IPR002303">
    <property type="entry name" value="Valyl-tRNA_ligase"/>
</dbReference>
<dbReference type="PROSITE" id="PS00178">
    <property type="entry name" value="AA_TRNA_LIGASE_I"/>
    <property type="match status" value="1"/>
</dbReference>
<dbReference type="GO" id="GO:0005829">
    <property type="term" value="C:cytosol"/>
    <property type="evidence" value="ECO:0007669"/>
    <property type="project" value="TreeGrafter"/>
</dbReference>
<evidence type="ECO:0000256" key="9">
    <source>
        <dbReference type="ARBA" id="ARBA00023146"/>
    </source>
</evidence>
<dbReference type="SUPFAM" id="SSF50677">
    <property type="entry name" value="ValRS/IleRS/LeuRS editing domain"/>
    <property type="match status" value="1"/>
</dbReference>
<dbReference type="InterPro" id="IPR009008">
    <property type="entry name" value="Val/Leu/Ile-tRNA-synth_edit"/>
</dbReference>
<dbReference type="InterPro" id="IPR001412">
    <property type="entry name" value="aa-tRNA-synth_I_CS"/>
</dbReference>
<evidence type="ECO:0000256" key="4">
    <source>
        <dbReference type="ARBA" id="ARBA00022490"/>
    </source>
</evidence>
<dbReference type="GO" id="GO:0005524">
    <property type="term" value="F:ATP binding"/>
    <property type="evidence" value="ECO:0007669"/>
    <property type="project" value="UniProtKB-KW"/>
</dbReference>
<dbReference type="SUPFAM" id="SSF52374">
    <property type="entry name" value="Nucleotidylyl transferase"/>
    <property type="match status" value="1"/>
</dbReference>
<evidence type="ECO:0000313" key="16">
    <source>
        <dbReference type="RefSeq" id="XP_015585915.1"/>
    </source>
</evidence>
<evidence type="ECO:0000256" key="11">
    <source>
        <dbReference type="ARBA" id="ARBA00047552"/>
    </source>
</evidence>